<dbReference type="InterPro" id="IPR037869">
    <property type="entry name" value="Spp1/CFP1"/>
</dbReference>
<dbReference type="EMBL" id="GHBP01004006">
    <property type="protein sequence ID" value="NDJ93536.1"/>
    <property type="molecule type" value="Transcribed_RNA"/>
</dbReference>
<evidence type="ECO:0000256" key="3">
    <source>
        <dbReference type="ARBA" id="ARBA00022771"/>
    </source>
</evidence>
<keyword evidence="3" id="KW-0863">Zinc-finger</keyword>
<name>A0A6G3MHX9_HENSL</name>
<evidence type="ECO:0000256" key="1">
    <source>
        <dbReference type="ARBA" id="ARBA00004123"/>
    </source>
</evidence>
<evidence type="ECO:0000259" key="11">
    <source>
        <dbReference type="Pfam" id="PF12269"/>
    </source>
</evidence>
<keyword evidence="2" id="KW-0479">Metal-binding</keyword>
<protein>
    <recommendedName>
        <fullName evidence="9">CXXC-type zinc finger protein 1</fullName>
    </recommendedName>
</protein>
<dbReference type="GO" id="GO:0048188">
    <property type="term" value="C:Set1C/COMPASS complex"/>
    <property type="evidence" value="ECO:0007669"/>
    <property type="project" value="InterPro"/>
</dbReference>
<keyword evidence="10" id="KW-0175">Coiled coil</keyword>
<evidence type="ECO:0000256" key="10">
    <source>
        <dbReference type="SAM" id="Coils"/>
    </source>
</evidence>
<evidence type="ECO:0000256" key="5">
    <source>
        <dbReference type="ARBA" id="ARBA00023015"/>
    </source>
</evidence>
<evidence type="ECO:0000256" key="6">
    <source>
        <dbReference type="ARBA" id="ARBA00023125"/>
    </source>
</evidence>
<keyword evidence="4" id="KW-0862">Zinc</keyword>
<keyword evidence="8" id="KW-0539">Nucleus</keyword>
<feature type="domain" description="CpG binding protein C-terminal" evidence="11">
    <location>
        <begin position="35"/>
        <end position="193"/>
    </location>
</feature>
<keyword evidence="7" id="KW-0804">Transcription</keyword>
<dbReference type="GO" id="GO:0045893">
    <property type="term" value="P:positive regulation of DNA-templated transcription"/>
    <property type="evidence" value="ECO:0007669"/>
    <property type="project" value="TreeGrafter"/>
</dbReference>
<dbReference type="GO" id="GO:0003677">
    <property type="term" value="F:DNA binding"/>
    <property type="evidence" value="ECO:0007669"/>
    <property type="project" value="UniProtKB-KW"/>
</dbReference>
<feature type="coiled-coil region" evidence="10">
    <location>
        <begin position="55"/>
        <end position="99"/>
    </location>
</feature>
<dbReference type="AlphaFoldDB" id="A0A6G3MHX9"/>
<accession>A0A6G3MHX9</accession>
<keyword evidence="5" id="KW-0805">Transcription regulation</keyword>
<dbReference type="GO" id="GO:0008270">
    <property type="term" value="F:zinc ion binding"/>
    <property type="evidence" value="ECO:0007669"/>
    <property type="project" value="UniProtKB-KW"/>
</dbReference>
<sequence>MVLENKVQQCLEPQCLNAAIPNSKYCSQECGVKLAKTRINRLLIPKLNKYESILIKQEEETYNKIENIKQEQQKYKSLLDIVEGDLKSLEDNIQNKKQISYHKVDGGSTDVEEESTDSVIFCFTCGIPLPFKTSIRHMEKCFMKAECTISYVSNYSSSNLIFCEYYDPIQRTYCKRLKYMCYEHQKSEKVNHIVIYIYI</sequence>
<organism evidence="12">
    <name type="scientific">Henneguya salminicola</name>
    <name type="common">Myxosporean</name>
    <dbReference type="NCBI Taxonomy" id="69463"/>
    <lineage>
        <taxon>Eukaryota</taxon>
        <taxon>Metazoa</taxon>
        <taxon>Cnidaria</taxon>
        <taxon>Myxozoa</taxon>
        <taxon>Myxosporea</taxon>
        <taxon>Bivalvulida</taxon>
        <taxon>Platysporina</taxon>
        <taxon>Myxobolidae</taxon>
        <taxon>Henneguya</taxon>
    </lineage>
</organism>
<comment type="subcellular location">
    <subcellularLocation>
        <location evidence="1">Nucleus</location>
    </subcellularLocation>
</comment>
<evidence type="ECO:0000256" key="9">
    <source>
        <dbReference type="ARBA" id="ARBA00023828"/>
    </source>
</evidence>
<dbReference type="PANTHER" id="PTHR46174">
    <property type="entry name" value="CXXC-TYPE ZINC FINGER PROTEIN 1"/>
    <property type="match status" value="1"/>
</dbReference>
<evidence type="ECO:0000256" key="7">
    <source>
        <dbReference type="ARBA" id="ARBA00023163"/>
    </source>
</evidence>
<evidence type="ECO:0000256" key="2">
    <source>
        <dbReference type="ARBA" id="ARBA00022723"/>
    </source>
</evidence>
<proteinExistence type="predicted"/>
<evidence type="ECO:0000256" key="8">
    <source>
        <dbReference type="ARBA" id="ARBA00023242"/>
    </source>
</evidence>
<dbReference type="InterPro" id="IPR022056">
    <property type="entry name" value="CpG-bd_C"/>
</dbReference>
<evidence type="ECO:0000256" key="4">
    <source>
        <dbReference type="ARBA" id="ARBA00022833"/>
    </source>
</evidence>
<reference evidence="12" key="1">
    <citation type="submission" date="2018-11" db="EMBL/GenBank/DDBJ databases">
        <title>Henneguya salminicola genome and transcriptome.</title>
        <authorList>
            <person name="Yahalomi D."/>
            <person name="Atkinson S.D."/>
            <person name="Neuhof M."/>
            <person name="Chang E.S."/>
            <person name="Philippe H."/>
            <person name="Cartwright P."/>
            <person name="Bartholomew J.L."/>
            <person name="Huchon D."/>
        </authorList>
    </citation>
    <scope>NUCLEOTIDE SEQUENCE</scope>
    <source>
        <strain evidence="12">Hz1</strain>
        <tissue evidence="12">Whole</tissue>
    </source>
</reference>
<evidence type="ECO:0000313" key="12">
    <source>
        <dbReference type="EMBL" id="NDJ93536.1"/>
    </source>
</evidence>
<dbReference type="Pfam" id="PF12269">
    <property type="entry name" value="CpG_bind_C"/>
    <property type="match status" value="1"/>
</dbReference>
<dbReference type="PANTHER" id="PTHR46174:SF1">
    <property type="entry name" value="CXXC-TYPE ZINC FINGER PROTEIN 1"/>
    <property type="match status" value="1"/>
</dbReference>
<keyword evidence="6" id="KW-0238">DNA-binding</keyword>